<dbReference type="EMBL" id="BPVZ01000003">
    <property type="protein sequence ID" value="GKU89458.1"/>
    <property type="molecule type" value="Genomic_DNA"/>
</dbReference>
<gene>
    <name evidence="1" type="ORF">SLEP1_g3592</name>
</gene>
<accession>A0AAV5HUM9</accession>
<dbReference type="Proteomes" id="UP001054252">
    <property type="component" value="Unassembled WGS sequence"/>
</dbReference>
<evidence type="ECO:0000313" key="2">
    <source>
        <dbReference type="Proteomes" id="UP001054252"/>
    </source>
</evidence>
<protein>
    <submittedName>
        <fullName evidence="1">Uncharacterized protein</fullName>
    </submittedName>
</protein>
<keyword evidence="2" id="KW-1185">Reference proteome</keyword>
<evidence type="ECO:0000313" key="1">
    <source>
        <dbReference type="EMBL" id="GKU89458.1"/>
    </source>
</evidence>
<organism evidence="1 2">
    <name type="scientific">Rubroshorea leprosula</name>
    <dbReference type="NCBI Taxonomy" id="152421"/>
    <lineage>
        <taxon>Eukaryota</taxon>
        <taxon>Viridiplantae</taxon>
        <taxon>Streptophyta</taxon>
        <taxon>Embryophyta</taxon>
        <taxon>Tracheophyta</taxon>
        <taxon>Spermatophyta</taxon>
        <taxon>Magnoliopsida</taxon>
        <taxon>eudicotyledons</taxon>
        <taxon>Gunneridae</taxon>
        <taxon>Pentapetalae</taxon>
        <taxon>rosids</taxon>
        <taxon>malvids</taxon>
        <taxon>Malvales</taxon>
        <taxon>Dipterocarpaceae</taxon>
        <taxon>Rubroshorea</taxon>
    </lineage>
</organism>
<dbReference type="AlphaFoldDB" id="A0AAV5HUM9"/>
<name>A0AAV5HUM9_9ROSI</name>
<reference evidence="1 2" key="1">
    <citation type="journal article" date="2021" name="Commun. Biol.">
        <title>The genome of Shorea leprosula (Dipterocarpaceae) highlights the ecological relevance of drought in aseasonal tropical rainforests.</title>
        <authorList>
            <person name="Ng K.K.S."/>
            <person name="Kobayashi M.J."/>
            <person name="Fawcett J.A."/>
            <person name="Hatakeyama M."/>
            <person name="Paape T."/>
            <person name="Ng C.H."/>
            <person name="Ang C.C."/>
            <person name="Tnah L.H."/>
            <person name="Lee C.T."/>
            <person name="Nishiyama T."/>
            <person name="Sese J."/>
            <person name="O'Brien M.J."/>
            <person name="Copetti D."/>
            <person name="Mohd Noor M.I."/>
            <person name="Ong R.C."/>
            <person name="Putra M."/>
            <person name="Sireger I.Z."/>
            <person name="Indrioko S."/>
            <person name="Kosugi Y."/>
            <person name="Izuno A."/>
            <person name="Isagi Y."/>
            <person name="Lee S.L."/>
            <person name="Shimizu K.K."/>
        </authorList>
    </citation>
    <scope>NUCLEOTIDE SEQUENCE [LARGE SCALE GENOMIC DNA]</scope>
    <source>
        <strain evidence="1">214</strain>
    </source>
</reference>
<comment type="caution">
    <text evidence="1">The sequence shown here is derived from an EMBL/GenBank/DDBJ whole genome shotgun (WGS) entry which is preliminary data.</text>
</comment>
<sequence length="38" mass="4633">MRFPIESLLFHFCKFSLPTSFSLQQNIRQLVEKQESRF</sequence>
<proteinExistence type="predicted"/>